<dbReference type="Proteomes" id="UP001392437">
    <property type="component" value="Unassembled WGS sequence"/>
</dbReference>
<proteinExistence type="predicted"/>
<dbReference type="EMBL" id="JAQQWP010000008">
    <property type="protein sequence ID" value="KAK8105308.1"/>
    <property type="molecule type" value="Genomic_DNA"/>
</dbReference>
<feature type="compositionally biased region" description="Basic and acidic residues" evidence="1">
    <location>
        <begin position="15"/>
        <end position="39"/>
    </location>
</feature>
<evidence type="ECO:0000256" key="1">
    <source>
        <dbReference type="SAM" id="MobiDB-lite"/>
    </source>
</evidence>
<gene>
    <name evidence="2" type="ORF">PG999_008667</name>
</gene>
<protein>
    <submittedName>
        <fullName evidence="2">Uncharacterized protein</fullName>
    </submittedName>
</protein>
<sequence>MTTMEAQNNVFRPMEGGHHNPHAVDEAVVDHEHEQHHDGGVQFSDSFGGGGVEHQPIAHTEAEPHHDDGGMMRRERKSSKDYSHTDEWDASKTVPSRFQQRKGSIFATPSSRDGHVERNLEKDAEFHKKHSKRFSFSKVKDKATDLVGTGEGSSARRRSSAGHSSSG</sequence>
<comment type="caution">
    <text evidence="2">The sequence shown here is derived from an EMBL/GenBank/DDBJ whole genome shotgun (WGS) entry which is preliminary data.</text>
</comment>
<evidence type="ECO:0000313" key="3">
    <source>
        <dbReference type="Proteomes" id="UP001392437"/>
    </source>
</evidence>
<name>A0AAW0QS90_9PEZI</name>
<feature type="compositionally biased region" description="Basic and acidic residues" evidence="1">
    <location>
        <begin position="112"/>
        <end position="126"/>
    </location>
</feature>
<feature type="region of interest" description="Disordered" evidence="1">
    <location>
        <begin position="1"/>
        <end position="167"/>
    </location>
</feature>
<reference evidence="2 3" key="1">
    <citation type="submission" date="2023-01" db="EMBL/GenBank/DDBJ databases">
        <title>Analysis of 21 Apiospora genomes using comparative genomics revels a genus with tremendous synthesis potential of carbohydrate active enzymes and secondary metabolites.</title>
        <authorList>
            <person name="Sorensen T."/>
        </authorList>
    </citation>
    <scope>NUCLEOTIDE SEQUENCE [LARGE SCALE GENOMIC DNA]</scope>
    <source>
        <strain evidence="2 3">CBS 117206</strain>
    </source>
</reference>
<feature type="compositionally biased region" description="Polar residues" evidence="1">
    <location>
        <begin position="93"/>
        <end position="111"/>
    </location>
</feature>
<evidence type="ECO:0000313" key="2">
    <source>
        <dbReference type="EMBL" id="KAK8105308.1"/>
    </source>
</evidence>
<organism evidence="2 3">
    <name type="scientific">Apiospora kogelbergensis</name>
    <dbReference type="NCBI Taxonomy" id="1337665"/>
    <lineage>
        <taxon>Eukaryota</taxon>
        <taxon>Fungi</taxon>
        <taxon>Dikarya</taxon>
        <taxon>Ascomycota</taxon>
        <taxon>Pezizomycotina</taxon>
        <taxon>Sordariomycetes</taxon>
        <taxon>Xylariomycetidae</taxon>
        <taxon>Amphisphaeriales</taxon>
        <taxon>Apiosporaceae</taxon>
        <taxon>Apiospora</taxon>
    </lineage>
</organism>
<feature type="compositionally biased region" description="Basic and acidic residues" evidence="1">
    <location>
        <begin position="60"/>
        <end position="90"/>
    </location>
</feature>
<keyword evidence="3" id="KW-1185">Reference proteome</keyword>
<feature type="compositionally biased region" description="Polar residues" evidence="1">
    <location>
        <begin position="1"/>
        <end position="10"/>
    </location>
</feature>
<accession>A0AAW0QS90</accession>
<dbReference type="AlphaFoldDB" id="A0AAW0QS90"/>